<evidence type="ECO:0000256" key="1">
    <source>
        <dbReference type="ARBA" id="ARBA00001933"/>
    </source>
</evidence>
<dbReference type="PANTHER" id="PTHR43713:SF3">
    <property type="entry name" value="GLUTAMATE-1-SEMIALDEHYDE 2,1-AMINOMUTASE 1, CHLOROPLASTIC-RELATED"/>
    <property type="match status" value="1"/>
</dbReference>
<dbReference type="Pfam" id="PF00202">
    <property type="entry name" value="Aminotran_3"/>
    <property type="match status" value="1"/>
</dbReference>
<dbReference type="PROSITE" id="PS00600">
    <property type="entry name" value="AA_TRANSFER_CLASS_3"/>
    <property type="match status" value="1"/>
</dbReference>
<evidence type="ECO:0000313" key="6">
    <source>
        <dbReference type="Proteomes" id="UP000469185"/>
    </source>
</evidence>
<evidence type="ECO:0000313" key="5">
    <source>
        <dbReference type="EMBL" id="NED94757.1"/>
    </source>
</evidence>
<protein>
    <submittedName>
        <fullName evidence="5">Aminotransferase class III-fold pyridoxal phosphate-dependent enzyme</fullName>
    </submittedName>
</protein>
<comment type="caution">
    <text evidence="5">The sequence shown here is derived from an EMBL/GenBank/DDBJ whole genome shotgun (WGS) entry which is preliminary data.</text>
</comment>
<dbReference type="PANTHER" id="PTHR43713">
    <property type="entry name" value="GLUTAMATE-1-SEMIALDEHYDE 2,1-AMINOMUTASE"/>
    <property type="match status" value="1"/>
</dbReference>
<dbReference type="CDD" id="cd00610">
    <property type="entry name" value="OAT_like"/>
    <property type="match status" value="1"/>
</dbReference>
<evidence type="ECO:0000256" key="3">
    <source>
        <dbReference type="RuleBase" id="RU003560"/>
    </source>
</evidence>
<gene>
    <name evidence="5" type="ORF">G1H11_05475</name>
</gene>
<dbReference type="InterPro" id="IPR015422">
    <property type="entry name" value="PyrdxlP-dep_Trfase_small"/>
</dbReference>
<proteinExistence type="inferred from homology"/>
<reference evidence="5 6" key="1">
    <citation type="submission" date="2020-02" db="EMBL/GenBank/DDBJ databases">
        <authorList>
            <person name="Li X.-J."/>
            <person name="Feng X.-M."/>
        </authorList>
    </citation>
    <scope>NUCLEOTIDE SEQUENCE [LARGE SCALE GENOMIC DNA]</scope>
    <source>
        <strain evidence="5 6">CGMCC 4.7225</strain>
    </source>
</reference>
<feature type="region of interest" description="Disordered" evidence="4">
    <location>
        <begin position="1"/>
        <end position="25"/>
    </location>
</feature>
<dbReference type="EMBL" id="JAAGOB010000002">
    <property type="protein sequence ID" value="NED94757.1"/>
    <property type="molecule type" value="Genomic_DNA"/>
</dbReference>
<dbReference type="GO" id="GO:0008483">
    <property type="term" value="F:transaminase activity"/>
    <property type="evidence" value="ECO:0007669"/>
    <property type="project" value="UniProtKB-KW"/>
</dbReference>
<keyword evidence="6" id="KW-1185">Reference proteome</keyword>
<dbReference type="AlphaFoldDB" id="A0A6N9YIH3"/>
<evidence type="ECO:0000256" key="2">
    <source>
        <dbReference type="ARBA" id="ARBA00022898"/>
    </source>
</evidence>
<dbReference type="InterPro" id="IPR015421">
    <property type="entry name" value="PyrdxlP-dep_Trfase_major"/>
</dbReference>
<organism evidence="5 6">
    <name type="scientific">Phytoactinopolyspora alkaliphila</name>
    <dbReference type="NCBI Taxonomy" id="1783498"/>
    <lineage>
        <taxon>Bacteria</taxon>
        <taxon>Bacillati</taxon>
        <taxon>Actinomycetota</taxon>
        <taxon>Actinomycetes</taxon>
        <taxon>Jiangellales</taxon>
        <taxon>Jiangellaceae</taxon>
        <taxon>Phytoactinopolyspora</taxon>
    </lineage>
</organism>
<dbReference type="InterPro" id="IPR015424">
    <property type="entry name" value="PyrdxlP-dep_Trfase"/>
</dbReference>
<keyword evidence="5" id="KW-0808">Transferase</keyword>
<name>A0A6N9YIH3_9ACTN</name>
<keyword evidence="5" id="KW-0032">Aminotransferase</keyword>
<keyword evidence="2 3" id="KW-0663">Pyridoxal phosphate</keyword>
<dbReference type="Gene3D" id="3.40.640.10">
    <property type="entry name" value="Type I PLP-dependent aspartate aminotransferase-like (Major domain)"/>
    <property type="match status" value="1"/>
</dbReference>
<dbReference type="Gene3D" id="3.90.1150.10">
    <property type="entry name" value="Aspartate Aminotransferase, domain 1"/>
    <property type="match status" value="1"/>
</dbReference>
<dbReference type="SUPFAM" id="SSF53383">
    <property type="entry name" value="PLP-dependent transferases"/>
    <property type="match status" value="1"/>
</dbReference>
<evidence type="ECO:0000256" key="4">
    <source>
        <dbReference type="SAM" id="MobiDB-lite"/>
    </source>
</evidence>
<dbReference type="Proteomes" id="UP000469185">
    <property type="component" value="Unassembled WGS sequence"/>
</dbReference>
<dbReference type="InterPro" id="IPR049704">
    <property type="entry name" value="Aminotrans_3_PPA_site"/>
</dbReference>
<accession>A0A6N9YIH3</accession>
<comment type="cofactor">
    <cofactor evidence="1">
        <name>pyridoxal 5'-phosphate</name>
        <dbReference type="ChEBI" id="CHEBI:597326"/>
    </cofactor>
</comment>
<dbReference type="GO" id="GO:0030170">
    <property type="term" value="F:pyridoxal phosphate binding"/>
    <property type="evidence" value="ECO:0007669"/>
    <property type="project" value="InterPro"/>
</dbReference>
<comment type="similarity">
    <text evidence="3">Belongs to the class-III pyridoxal-phosphate-dependent aminotransferase family.</text>
</comment>
<dbReference type="InterPro" id="IPR005814">
    <property type="entry name" value="Aminotrans_3"/>
</dbReference>
<dbReference type="RefSeq" id="WP_163816778.1">
    <property type="nucleotide sequence ID" value="NZ_JAAGOB010000002.1"/>
</dbReference>
<sequence>MSHRSRTRSGEIHQRAQQLTPGGVHSNVRLAGPRICFERGEGARLYDVDGNEYVDYLLGQGPNLLGHASAVVNDAVAREARRGSVFGAQHVLENAAGEVFLDTIGWADRVRFGLTGTESDQAALRLARAATGRTRFVRFEGTYHGWLDNVLATTVDGVTAPGSVGQLAHHLDDTYFIPYNNPEVLRETLSAHDDIAAIIVEPVMCNSAAIQPKDGFLAEIRRLCDQHGIVLIFDEVITGFRVALGGAVERYGVTPDLAVYGKAMAGGWPVSALAGTAELMDQLTEGVVHAGTFNSSIPACAAVIATLGLLRDDPPYGRIEAHGSKLIEGIRELGAAHQVPLRSQGLPMAFHVSFGEPELVHDHAGTAGFDQSRYADLTRTLFEHGVWVAPRGIWYVSAAHGEDELTTVLERLDAALTAEA</sequence>